<gene>
    <name evidence="1" type="ORF">TNCT_311821</name>
</gene>
<dbReference type="AlphaFoldDB" id="A0A8X6LJS1"/>
<protein>
    <submittedName>
        <fullName evidence="1">Uncharacterized protein</fullName>
    </submittedName>
</protein>
<sequence>MNGLSIFSPKNNGWTLEDNQHPFNWFDGDQLPAFISESLQDESVSSKDADDDYEDIQHQYCIDDEISNFIDNNNEE</sequence>
<evidence type="ECO:0000313" key="1">
    <source>
        <dbReference type="EMBL" id="GFR09909.1"/>
    </source>
</evidence>
<dbReference type="Proteomes" id="UP000887116">
    <property type="component" value="Unassembled WGS sequence"/>
</dbReference>
<dbReference type="OrthoDB" id="6430887at2759"/>
<reference evidence="1" key="1">
    <citation type="submission" date="2020-07" db="EMBL/GenBank/DDBJ databases">
        <title>Multicomponent nature underlies the extraordinary mechanical properties of spider dragline silk.</title>
        <authorList>
            <person name="Kono N."/>
            <person name="Nakamura H."/>
            <person name="Mori M."/>
            <person name="Yoshida Y."/>
            <person name="Ohtoshi R."/>
            <person name="Malay A.D."/>
            <person name="Moran D.A.P."/>
            <person name="Tomita M."/>
            <person name="Numata K."/>
            <person name="Arakawa K."/>
        </authorList>
    </citation>
    <scope>NUCLEOTIDE SEQUENCE</scope>
</reference>
<dbReference type="EMBL" id="BMAO01006602">
    <property type="protein sequence ID" value="GFR09909.1"/>
    <property type="molecule type" value="Genomic_DNA"/>
</dbReference>
<comment type="caution">
    <text evidence="1">The sequence shown here is derived from an EMBL/GenBank/DDBJ whole genome shotgun (WGS) entry which is preliminary data.</text>
</comment>
<evidence type="ECO:0000313" key="2">
    <source>
        <dbReference type="Proteomes" id="UP000887116"/>
    </source>
</evidence>
<keyword evidence="2" id="KW-1185">Reference proteome</keyword>
<accession>A0A8X6LJS1</accession>
<name>A0A8X6LJS1_TRICU</name>
<organism evidence="1 2">
    <name type="scientific">Trichonephila clavata</name>
    <name type="common">Joro spider</name>
    <name type="synonym">Nephila clavata</name>
    <dbReference type="NCBI Taxonomy" id="2740835"/>
    <lineage>
        <taxon>Eukaryota</taxon>
        <taxon>Metazoa</taxon>
        <taxon>Ecdysozoa</taxon>
        <taxon>Arthropoda</taxon>
        <taxon>Chelicerata</taxon>
        <taxon>Arachnida</taxon>
        <taxon>Araneae</taxon>
        <taxon>Araneomorphae</taxon>
        <taxon>Entelegynae</taxon>
        <taxon>Araneoidea</taxon>
        <taxon>Nephilidae</taxon>
        <taxon>Trichonephila</taxon>
    </lineage>
</organism>
<proteinExistence type="predicted"/>